<evidence type="ECO:0000256" key="4">
    <source>
        <dbReference type="ARBA" id="ARBA00023315"/>
    </source>
</evidence>
<dbReference type="Gene3D" id="3.40.630.30">
    <property type="match status" value="1"/>
</dbReference>
<dbReference type="Proteomes" id="UP000282574">
    <property type="component" value="Unassembled WGS sequence"/>
</dbReference>
<keyword evidence="7" id="KW-1185">Reference proteome</keyword>
<organism evidence="6 7">
    <name type="scientific">Chroococcidiopsis cubana SAG 39.79</name>
    <dbReference type="NCBI Taxonomy" id="388085"/>
    <lineage>
        <taxon>Bacteria</taxon>
        <taxon>Bacillati</taxon>
        <taxon>Cyanobacteriota</taxon>
        <taxon>Cyanophyceae</taxon>
        <taxon>Chroococcidiopsidales</taxon>
        <taxon>Chroococcidiopsidaceae</taxon>
        <taxon>Chroococcidiopsis</taxon>
    </lineage>
</organism>
<dbReference type="SUPFAM" id="SSF55729">
    <property type="entry name" value="Acyl-CoA N-acyltransferases (Nat)"/>
    <property type="match status" value="1"/>
</dbReference>
<evidence type="ECO:0000256" key="2">
    <source>
        <dbReference type="ARBA" id="ARBA00022490"/>
    </source>
</evidence>
<keyword evidence="2" id="KW-0963">Cytoplasm</keyword>
<name>A0AB37UPG4_9CYAN</name>
<evidence type="ECO:0000313" key="7">
    <source>
        <dbReference type="Proteomes" id="UP000282574"/>
    </source>
</evidence>
<keyword evidence="4" id="KW-0012">Acyltransferase</keyword>
<evidence type="ECO:0000313" key="6">
    <source>
        <dbReference type="EMBL" id="RUT13273.1"/>
    </source>
</evidence>
<gene>
    <name evidence="6" type="ORF">DSM107010_15350</name>
</gene>
<comment type="similarity">
    <text evidence="1">Belongs to the acetyltransferase family. RimI subfamily.</text>
</comment>
<dbReference type="NCBIfam" id="TIGR01575">
    <property type="entry name" value="rimI"/>
    <property type="match status" value="1"/>
</dbReference>
<dbReference type="InterPro" id="IPR006464">
    <property type="entry name" value="AcTrfase_RimI/Ard1"/>
</dbReference>
<dbReference type="PROSITE" id="PS51186">
    <property type="entry name" value="GNAT"/>
    <property type="match status" value="1"/>
</dbReference>
<dbReference type="PANTHER" id="PTHR43420:SF44">
    <property type="entry name" value="ACETYLTRANSFERASE YPEA"/>
    <property type="match status" value="1"/>
</dbReference>
<dbReference type="RefSeq" id="WP_106169016.1">
    <property type="nucleotide sequence ID" value="NZ_JAVKZF010000003.1"/>
</dbReference>
<evidence type="ECO:0000256" key="3">
    <source>
        <dbReference type="ARBA" id="ARBA00022679"/>
    </source>
</evidence>
<dbReference type="CDD" id="cd04301">
    <property type="entry name" value="NAT_SF"/>
    <property type="match status" value="1"/>
</dbReference>
<dbReference type="Pfam" id="PF00583">
    <property type="entry name" value="Acetyltransf_1"/>
    <property type="match status" value="1"/>
</dbReference>
<accession>A0AB37UPG4</accession>
<feature type="domain" description="N-acetyltransferase" evidence="5">
    <location>
        <begin position="5"/>
        <end position="179"/>
    </location>
</feature>
<protein>
    <recommendedName>
        <fullName evidence="5">N-acetyltransferase domain-containing protein</fullName>
    </recommendedName>
</protein>
<dbReference type="InterPro" id="IPR050680">
    <property type="entry name" value="YpeA/RimI_acetyltransf"/>
</dbReference>
<sequence>MSACLSIQPILPSVLPAVLELDNLCFGKLWTLEAYQREIDSPNSELLGLFLEKNQDNQDEEAGEQVGNYQLPTTNYQLPTTNYQLLAMGCFWAILDEAHVTLLAVHPDYQGRGLGQALLWGLMQAARDRALERATLEVRESNQPAISLYSKFGFQLAGRRRRYYKDTNEDALILWQSGLQQPKFQAKLTGWHDLASDRLQQSGFSLNVQKLEITRPESRNLS</sequence>
<dbReference type="AlphaFoldDB" id="A0AB37UPG4"/>
<dbReference type="GO" id="GO:0008080">
    <property type="term" value="F:N-acetyltransferase activity"/>
    <property type="evidence" value="ECO:0007669"/>
    <property type="project" value="InterPro"/>
</dbReference>
<dbReference type="EMBL" id="RSCK01000008">
    <property type="protein sequence ID" value="RUT13273.1"/>
    <property type="molecule type" value="Genomic_DNA"/>
</dbReference>
<evidence type="ECO:0000256" key="1">
    <source>
        <dbReference type="ARBA" id="ARBA00005395"/>
    </source>
</evidence>
<comment type="caution">
    <text evidence="6">The sequence shown here is derived from an EMBL/GenBank/DDBJ whole genome shotgun (WGS) entry which is preliminary data.</text>
</comment>
<dbReference type="PANTHER" id="PTHR43420">
    <property type="entry name" value="ACETYLTRANSFERASE"/>
    <property type="match status" value="1"/>
</dbReference>
<reference evidence="6 7" key="1">
    <citation type="journal article" date="2019" name="Genome Biol. Evol.">
        <title>Day and night: Metabolic profiles and evolutionary relationships of six axenic non-marine cyanobacteria.</title>
        <authorList>
            <person name="Will S.E."/>
            <person name="Henke P."/>
            <person name="Boedeker C."/>
            <person name="Huang S."/>
            <person name="Brinkmann H."/>
            <person name="Rohde M."/>
            <person name="Jarek M."/>
            <person name="Friedl T."/>
            <person name="Seufert S."/>
            <person name="Schumacher M."/>
            <person name="Overmann J."/>
            <person name="Neumann-Schaal M."/>
            <person name="Petersen J."/>
        </authorList>
    </citation>
    <scope>NUCLEOTIDE SEQUENCE [LARGE SCALE GENOMIC DNA]</scope>
    <source>
        <strain evidence="6 7">SAG 39.79</strain>
    </source>
</reference>
<proteinExistence type="inferred from homology"/>
<dbReference type="InterPro" id="IPR000182">
    <property type="entry name" value="GNAT_dom"/>
</dbReference>
<evidence type="ECO:0000259" key="5">
    <source>
        <dbReference type="PROSITE" id="PS51186"/>
    </source>
</evidence>
<dbReference type="InterPro" id="IPR016181">
    <property type="entry name" value="Acyl_CoA_acyltransferase"/>
</dbReference>
<keyword evidence="3" id="KW-0808">Transferase</keyword>